<dbReference type="InterPro" id="IPR027417">
    <property type="entry name" value="P-loop_NTPase"/>
</dbReference>
<accession>A0A934M279</accession>
<comment type="caution">
    <text evidence="2">The sequence shown here is derived from an EMBL/GenBank/DDBJ whole genome shotgun (WGS) entry which is preliminary data.</text>
</comment>
<evidence type="ECO:0000313" key="3">
    <source>
        <dbReference type="Proteomes" id="UP000613255"/>
    </source>
</evidence>
<dbReference type="RefSeq" id="WP_198686393.1">
    <property type="nucleotide sequence ID" value="NZ_JAEIJD010000008.1"/>
</dbReference>
<sequence>MTLFAKILKKWKADQCGNPALRLPEFEYNNHPTINRIIFICGLHRSGTTLLERLLSSKFDVSYLRASVPESEGQHMQSVYKPAYEYGGPGRFAFSEQAYQDVEALTDFHMHRNKITDEWKNFVVGKSEVLLEKSPPNLIKIDWLRRVFPGSQFVIMTRDPRAVAAATLKWSKSSLPELMMHWGAAHSQALKAFRERDCTIVRYEDLIKDSNYELERTAHFLGLEARKRCSALEERHIELVNTNEKYIKAHAGARYGSGIWNHFGYDLSS</sequence>
<proteinExistence type="predicted"/>
<name>A0A934M279_9RHOB</name>
<dbReference type="SUPFAM" id="SSF52540">
    <property type="entry name" value="P-loop containing nucleoside triphosphate hydrolases"/>
    <property type="match status" value="1"/>
</dbReference>
<gene>
    <name evidence="2" type="ORF">JAO82_10820</name>
</gene>
<reference evidence="2" key="1">
    <citation type="submission" date="2020-12" db="EMBL/GenBank/DDBJ databases">
        <title>Pontibaca salina gen. nov., sp. nov., isolated from marine sediment.</title>
        <authorList>
            <person name="Bo J."/>
            <person name="Wang S."/>
            <person name="Song X."/>
            <person name="Du Z."/>
        </authorList>
    </citation>
    <scope>NUCLEOTIDE SEQUENCE</scope>
    <source>
        <strain evidence="2">S1109L</strain>
    </source>
</reference>
<dbReference type="InterPro" id="IPR026634">
    <property type="entry name" value="TPST-like"/>
</dbReference>
<dbReference type="Proteomes" id="UP000613255">
    <property type="component" value="Unassembled WGS sequence"/>
</dbReference>
<dbReference type="GO" id="GO:0008476">
    <property type="term" value="F:protein-tyrosine sulfotransferase activity"/>
    <property type="evidence" value="ECO:0007669"/>
    <property type="project" value="InterPro"/>
</dbReference>
<dbReference type="Gene3D" id="3.40.50.300">
    <property type="entry name" value="P-loop containing nucleotide triphosphate hydrolases"/>
    <property type="match status" value="1"/>
</dbReference>
<dbReference type="PANTHER" id="PTHR12788">
    <property type="entry name" value="PROTEIN-TYROSINE SULFOTRANSFERASE 2"/>
    <property type="match status" value="1"/>
</dbReference>
<keyword evidence="1" id="KW-0808">Transferase</keyword>
<dbReference type="AlphaFoldDB" id="A0A934M279"/>
<evidence type="ECO:0000256" key="1">
    <source>
        <dbReference type="ARBA" id="ARBA00022679"/>
    </source>
</evidence>
<protein>
    <submittedName>
        <fullName evidence="2">Sulfotransferase</fullName>
    </submittedName>
</protein>
<dbReference type="EMBL" id="JAEIJD010000008">
    <property type="protein sequence ID" value="MBI6630371.1"/>
    <property type="molecule type" value="Genomic_DNA"/>
</dbReference>
<evidence type="ECO:0000313" key="2">
    <source>
        <dbReference type="EMBL" id="MBI6630371.1"/>
    </source>
</evidence>
<keyword evidence="3" id="KW-1185">Reference proteome</keyword>
<dbReference type="Pfam" id="PF13469">
    <property type="entry name" value="Sulfotransfer_3"/>
    <property type="match status" value="1"/>
</dbReference>
<dbReference type="PANTHER" id="PTHR12788:SF10">
    <property type="entry name" value="PROTEIN-TYROSINE SULFOTRANSFERASE"/>
    <property type="match status" value="1"/>
</dbReference>
<organism evidence="2 3">
    <name type="scientific">Pontibaca salina</name>
    <dbReference type="NCBI Taxonomy" id="2795731"/>
    <lineage>
        <taxon>Bacteria</taxon>
        <taxon>Pseudomonadati</taxon>
        <taxon>Pseudomonadota</taxon>
        <taxon>Alphaproteobacteria</taxon>
        <taxon>Rhodobacterales</taxon>
        <taxon>Roseobacteraceae</taxon>
        <taxon>Pontibaca</taxon>
    </lineage>
</organism>